<accession>A0AAD1U6V8</accession>
<organism evidence="1 2">
    <name type="scientific">Euplotes crassus</name>
    <dbReference type="NCBI Taxonomy" id="5936"/>
    <lineage>
        <taxon>Eukaryota</taxon>
        <taxon>Sar</taxon>
        <taxon>Alveolata</taxon>
        <taxon>Ciliophora</taxon>
        <taxon>Intramacronucleata</taxon>
        <taxon>Spirotrichea</taxon>
        <taxon>Hypotrichia</taxon>
        <taxon>Euplotida</taxon>
        <taxon>Euplotidae</taxon>
        <taxon>Moneuplotes</taxon>
    </lineage>
</organism>
<dbReference type="AlphaFoldDB" id="A0AAD1U6V8"/>
<dbReference type="EMBL" id="CAMPGE010002522">
    <property type="protein sequence ID" value="CAI2361329.1"/>
    <property type="molecule type" value="Genomic_DNA"/>
</dbReference>
<dbReference type="Proteomes" id="UP001295684">
    <property type="component" value="Unassembled WGS sequence"/>
</dbReference>
<reference evidence="1" key="1">
    <citation type="submission" date="2023-07" db="EMBL/GenBank/DDBJ databases">
        <authorList>
            <consortium name="AG Swart"/>
            <person name="Singh M."/>
            <person name="Singh A."/>
            <person name="Seah K."/>
            <person name="Emmerich C."/>
        </authorList>
    </citation>
    <scope>NUCLEOTIDE SEQUENCE</scope>
    <source>
        <strain evidence="1">DP1</strain>
    </source>
</reference>
<gene>
    <name evidence="1" type="ORF">ECRASSUSDP1_LOCUS2640</name>
</gene>
<name>A0AAD1U6V8_EUPCR</name>
<sequence length="629" mass="71948">MPVTQIFQSLSTCVNILPYYSDFFDCCCLLSNLSRSTRGKLLENFSALQRSFSTQVEVCDGFDKGIAEMLKKKLSKGRAIRRISFLYVYLMMKIKKLKVTLRNNEQVRSLCTFIEQTEGLEMLDFVEISIPVVVSRDHRYFRSFYPPLEQSTSCDNIMKLYEALILKDLDLSLIKFTTRFQLNHNIFDQTSNQPQNYSSPIQNGYIADFARFLPPTTLEITSSYNLSYFSTQLLLPSQLILPGHLLPSLFDFSFTTSSLCLNTTDLIITLPSFSTPPNSFTPSSSLGQLQAELGSAQAKQLLTKEGCSVVFRNLAKFKVRRVLVENEKWDFEQDVFEGGDVMTNNTSWTRERRNEFFEEEPACVLENELSNEDDLRPNPIEVYYFDTATGSCHSFCAKKVEMNTEPLRVYPSPDFIQVDYSKCNFYGIYDKDGLDTTNFGKFIADVKTNFLSKIEFGDEHHLWRDLLEISEELDKTVFIKCPSISTVSGCKSMWSFIDQTFYLTPTPPHKLPFHHKIQHFHLTCTDFSTFPDQSTLLKKLLCTSTPTKIHLTSHPTKNSFDHLLACFKLSLTDLALTLTTASAERLTCEQLVVLATYLCRKKLEKVKVVERGKETCTKVFYPKGSGAEV</sequence>
<evidence type="ECO:0000313" key="2">
    <source>
        <dbReference type="Proteomes" id="UP001295684"/>
    </source>
</evidence>
<comment type="caution">
    <text evidence="1">The sequence shown here is derived from an EMBL/GenBank/DDBJ whole genome shotgun (WGS) entry which is preliminary data.</text>
</comment>
<proteinExistence type="predicted"/>
<keyword evidence="2" id="KW-1185">Reference proteome</keyword>
<evidence type="ECO:0000313" key="1">
    <source>
        <dbReference type="EMBL" id="CAI2361329.1"/>
    </source>
</evidence>
<protein>
    <submittedName>
        <fullName evidence="1">Uncharacterized protein</fullName>
    </submittedName>
</protein>